<organism evidence="12 13">
    <name type="scientific">Candidatus Nealsonbacteria bacterium RIFCSPLOWO2_01_FULL_41_9</name>
    <dbReference type="NCBI Taxonomy" id="1801671"/>
    <lineage>
        <taxon>Bacteria</taxon>
        <taxon>Candidatus Nealsoniibacteriota</taxon>
    </lineage>
</organism>
<dbReference type="GO" id="GO:0046872">
    <property type="term" value="F:metal ion binding"/>
    <property type="evidence" value="ECO:0007669"/>
    <property type="project" value="UniProtKB-KW"/>
</dbReference>
<comment type="cofactor">
    <cofactor evidence="1">
        <name>Mg(2+)</name>
        <dbReference type="ChEBI" id="CHEBI:18420"/>
    </cofactor>
</comment>
<dbReference type="GO" id="GO:0051536">
    <property type="term" value="F:iron-sulfur cluster binding"/>
    <property type="evidence" value="ECO:0007669"/>
    <property type="project" value="UniProtKB-KW"/>
</dbReference>
<comment type="cofactor">
    <cofactor evidence="2">
        <name>thiamine diphosphate</name>
        <dbReference type="ChEBI" id="CHEBI:58937"/>
    </cofactor>
</comment>
<dbReference type="GO" id="GO:0045333">
    <property type="term" value="P:cellular respiration"/>
    <property type="evidence" value="ECO:0007669"/>
    <property type="project" value="UniProtKB-ARBA"/>
</dbReference>
<evidence type="ECO:0000256" key="8">
    <source>
        <dbReference type="ARBA" id="ARBA00023014"/>
    </source>
</evidence>
<keyword evidence="6" id="KW-0560">Oxidoreductase</keyword>
<protein>
    <submittedName>
        <fullName evidence="12">2-oxoglutarate synthase</fullName>
    </submittedName>
</protein>
<name>A0A1G2EEN0_9BACT</name>
<evidence type="ECO:0000313" key="12">
    <source>
        <dbReference type="EMBL" id="OGZ23800.1"/>
    </source>
</evidence>
<dbReference type="Gene3D" id="3.40.50.970">
    <property type="match status" value="1"/>
</dbReference>
<dbReference type="NCBIfam" id="TIGR02177">
    <property type="entry name" value="PorB_KorB"/>
    <property type="match status" value="1"/>
</dbReference>
<sequence length="288" mass="32214">MEPKDLNTKEENTWCPGCPNFVILETVKKALAELTNEGKIQIKDTAVVTGIGCHAKTFDYLNINSFYGLHGRVLPTALGIKLGNPNLTVIGFGGDGDTYAEGLDHFIHNCRYNADLKMFVHNNQIFALTVGQATPTTEKGFIGSATPLEVGEKPLNPIALALISQASFVARGYAMDMEHLKNIMKEAILHKGFSFVDILQPCIVFHDTTPYFKKNTYKLDETHDTANLDAALAKAKEWDYCFDSEQKIPIGIFYKKERPLFKGQSSQDKPWYIVDRKVDWPKITGDFS</sequence>
<keyword evidence="7" id="KW-0408">Iron</keyword>
<comment type="cofactor">
    <cofactor evidence="3">
        <name>[4Fe-4S] cluster</name>
        <dbReference type="ChEBI" id="CHEBI:49883"/>
    </cofactor>
</comment>
<evidence type="ECO:0000256" key="6">
    <source>
        <dbReference type="ARBA" id="ARBA00023002"/>
    </source>
</evidence>
<dbReference type="GO" id="GO:0016625">
    <property type="term" value="F:oxidoreductase activity, acting on the aldehyde or oxo group of donors, iron-sulfur protein as acceptor"/>
    <property type="evidence" value="ECO:0007669"/>
    <property type="project" value="UniProtKB-ARBA"/>
</dbReference>
<dbReference type="EMBL" id="MHMG01000007">
    <property type="protein sequence ID" value="OGZ23800.1"/>
    <property type="molecule type" value="Genomic_DNA"/>
</dbReference>
<dbReference type="Proteomes" id="UP000176406">
    <property type="component" value="Unassembled WGS sequence"/>
</dbReference>
<dbReference type="Pfam" id="PF12367">
    <property type="entry name" value="PFO_beta_C"/>
    <property type="match status" value="1"/>
</dbReference>
<keyword evidence="8" id="KW-0411">Iron-sulfur</keyword>
<reference evidence="12 13" key="1">
    <citation type="journal article" date="2016" name="Nat. Commun.">
        <title>Thousands of microbial genomes shed light on interconnected biogeochemical processes in an aquifer system.</title>
        <authorList>
            <person name="Anantharaman K."/>
            <person name="Brown C.T."/>
            <person name="Hug L.A."/>
            <person name="Sharon I."/>
            <person name="Castelle C.J."/>
            <person name="Probst A.J."/>
            <person name="Thomas B.C."/>
            <person name="Singh A."/>
            <person name="Wilkins M.J."/>
            <person name="Karaoz U."/>
            <person name="Brodie E.L."/>
            <person name="Williams K.H."/>
            <person name="Hubbard S.S."/>
            <person name="Banfield J.F."/>
        </authorList>
    </citation>
    <scope>NUCLEOTIDE SEQUENCE [LARGE SCALE GENOMIC DNA]</scope>
</reference>
<accession>A0A1G2EEN0</accession>
<keyword evidence="5" id="KW-0460">Magnesium</keyword>
<dbReference type="Pfam" id="PF02775">
    <property type="entry name" value="TPP_enzyme_C"/>
    <property type="match status" value="1"/>
</dbReference>
<dbReference type="CDD" id="cd03375">
    <property type="entry name" value="TPP_OGFOR"/>
    <property type="match status" value="1"/>
</dbReference>
<evidence type="ECO:0000259" key="11">
    <source>
        <dbReference type="Pfam" id="PF12367"/>
    </source>
</evidence>
<dbReference type="AlphaFoldDB" id="A0A1G2EEN0"/>
<keyword evidence="9" id="KW-0786">Thiamine pyrophosphate</keyword>
<proteinExistence type="predicted"/>
<dbReference type="InterPro" id="IPR032686">
    <property type="entry name" value="PFO_beta_C"/>
</dbReference>
<dbReference type="PANTHER" id="PTHR48084:SF4">
    <property type="entry name" value="2-OXOGLUTARATE OXIDOREDUCTASE SUBUNIT KORB"/>
    <property type="match status" value="1"/>
</dbReference>
<evidence type="ECO:0000256" key="4">
    <source>
        <dbReference type="ARBA" id="ARBA00022723"/>
    </source>
</evidence>
<dbReference type="InterPro" id="IPR011766">
    <property type="entry name" value="TPP_enzyme_TPP-bd"/>
</dbReference>
<evidence type="ECO:0000256" key="2">
    <source>
        <dbReference type="ARBA" id="ARBA00001964"/>
    </source>
</evidence>
<dbReference type="InterPro" id="IPR011896">
    <property type="entry name" value="OFOB"/>
</dbReference>
<dbReference type="GO" id="GO:0030976">
    <property type="term" value="F:thiamine pyrophosphate binding"/>
    <property type="evidence" value="ECO:0007669"/>
    <property type="project" value="InterPro"/>
</dbReference>
<dbReference type="InterPro" id="IPR029061">
    <property type="entry name" value="THDP-binding"/>
</dbReference>
<feature type="domain" description="Thiamine pyrophosphate enzyme TPP-binding" evidence="10">
    <location>
        <begin position="50"/>
        <end position="198"/>
    </location>
</feature>
<evidence type="ECO:0000256" key="3">
    <source>
        <dbReference type="ARBA" id="ARBA00001966"/>
    </source>
</evidence>
<evidence type="ECO:0000256" key="1">
    <source>
        <dbReference type="ARBA" id="ARBA00001946"/>
    </source>
</evidence>
<feature type="domain" description="Pyruvate ferredoxin oxidoreductase beta subunit C-terminal" evidence="11">
    <location>
        <begin position="207"/>
        <end position="265"/>
    </location>
</feature>
<evidence type="ECO:0000259" key="10">
    <source>
        <dbReference type="Pfam" id="PF02775"/>
    </source>
</evidence>
<gene>
    <name evidence="12" type="ORF">A3A08_02865</name>
</gene>
<evidence type="ECO:0000313" key="13">
    <source>
        <dbReference type="Proteomes" id="UP000176406"/>
    </source>
</evidence>
<keyword evidence="4" id="KW-0479">Metal-binding</keyword>
<evidence type="ECO:0000256" key="7">
    <source>
        <dbReference type="ARBA" id="ARBA00023004"/>
    </source>
</evidence>
<evidence type="ECO:0000256" key="9">
    <source>
        <dbReference type="ARBA" id="ARBA00023052"/>
    </source>
</evidence>
<comment type="caution">
    <text evidence="12">The sequence shown here is derived from an EMBL/GenBank/DDBJ whole genome shotgun (WGS) entry which is preliminary data.</text>
</comment>
<dbReference type="PANTHER" id="PTHR48084">
    <property type="entry name" value="2-OXOGLUTARATE OXIDOREDUCTASE SUBUNIT KORB-RELATED"/>
    <property type="match status" value="1"/>
</dbReference>
<dbReference type="SUPFAM" id="SSF52518">
    <property type="entry name" value="Thiamin diphosphate-binding fold (THDP-binding)"/>
    <property type="match status" value="1"/>
</dbReference>
<dbReference type="InterPro" id="IPR051457">
    <property type="entry name" value="2-oxoacid:Fd_oxidoreductase"/>
</dbReference>
<evidence type="ECO:0000256" key="5">
    <source>
        <dbReference type="ARBA" id="ARBA00022842"/>
    </source>
</evidence>